<evidence type="ECO:0000259" key="7">
    <source>
        <dbReference type="Pfam" id="PF06560"/>
    </source>
</evidence>
<dbReference type="SUPFAM" id="SSF51182">
    <property type="entry name" value="RmlC-like cupins"/>
    <property type="match status" value="1"/>
</dbReference>
<evidence type="ECO:0000256" key="2">
    <source>
        <dbReference type="ARBA" id="ARBA00006542"/>
    </source>
</evidence>
<evidence type="ECO:0000313" key="9">
    <source>
        <dbReference type="Proteomes" id="UP000179214"/>
    </source>
</evidence>
<reference evidence="8 9" key="1">
    <citation type="journal article" date="2016" name="Nat. Commun.">
        <title>Thousands of microbial genomes shed light on interconnected biogeochemical processes in an aquifer system.</title>
        <authorList>
            <person name="Anantharaman K."/>
            <person name="Brown C.T."/>
            <person name="Hug L.A."/>
            <person name="Sharon I."/>
            <person name="Castelle C.J."/>
            <person name="Probst A.J."/>
            <person name="Thomas B.C."/>
            <person name="Singh A."/>
            <person name="Wilkins M.J."/>
            <person name="Karaoz U."/>
            <person name="Brodie E.L."/>
            <person name="Williams K.H."/>
            <person name="Hubbard S.S."/>
            <person name="Banfield J.F."/>
        </authorList>
    </citation>
    <scope>NUCLEOTIDE SEQUENCE [LARGE SCALE GENOMIC DNA]</scope>
</reference>
<dbReference type="GO" id="GO:0006096">
    <property type="term" value="P:glycolytic process"/>
    <property type="evidence" value="ECO:0007669"/>
    <property type="project" value="UniProtKB-UniPathway"/>
</dbReference>
<evidence type="ECO:0000256" key="5">
    <source>
        <dbReference type="ARBA" id="ARBA00023152"/>
    </source>
</evidence>
<dbReference type="InterPro" id="IPR010551">
    <property type="entry name" value="G6P_isomerase_prok"/>
</dbReference>
<dbReference type="CDD" id="cd02218">
    <property type="entry name" value="cupin_PGI"/>
    <property type="match status" value="1"/>
</dbReference>
<evidence type="ECO:0000256" key="4">
    <source>
        <dbReference type="ARBA" id="ARBA00022432"/>
    </source>
</evidence>
<comment type="catalytic activity">
    <reaction evidence="6">
        <text>alpha-D-glucose 6-phosphate = beta-D-fructose 6-phosphate</text>
        <dbReference type="Rhea" id="RHEA:11816"/>
        <dbReference type="ChEBI" id="CHEBI:57634"/>
        <dbReference type="ChEBI" id="CHEBI:58225"/>
        <dbReference type="EC" id="5.3.1.9"/>
    </reaction>
</comment>
<dbReference type="UniPathway" id="UPA00109">
    <property type="reaction ID" value="UER00181"/>
</dbReference>
<evidence type="ECO:0000313" key="8">
    <source>
        <dbReference type="EMBL" id="OGZ70403.1"/>
    </source>
</evidence>
<evidence type="ECO:0000256" key="6">
    <source>
        <dbReference type="ARBA" id="ARBA00029321"/>
    </source>
</evidence>
<dbReference type="GO" id="GO:0004347">
    <property type="term" value="F:glucose-6-phosphate isomerase activity"/>
    <property type="evidence" value="ECO:0007669"/>
    <property type="project" value="UniProtKB-EC"/>
</dbReference>
<dbReference type="Pfam" id="PF06560">
    <property type="entry name" value="GPI"/>
    <property type="match status" value="1"/>
</dbReference>
<dbReference type="AlphaFoldDB" id="A0A1G2I6I9"/>
<evidence type="ECO:0000256" key="1">
    <source>
        <dbReference type="ARBA" id="ARBA00004926"/>
    </source>
</evidence>
<gene>
    <name evidence="8" type="ORF">A3F47_00825</name>
</gene>
<keyword evidence="4" id="KW-0312">Gluconeogenesis</keyword>
<dbReference type="GO" id="GO:0006094">
    <property type="term" value="P:gluconeogenesis"/>
    <property type="evidence" value="ECO:0007669"/>
    <property type="project" value="UniProtKB-KW"/>
</dbReference>
<keyword evidence="5" id="KW-0324">Glycolysis</keyword>
<dbReference type="Gene3D" id="2.60.120.10">
    <property type="entry name" value="Jelly Rolls"/>
    <property type="match status" value="1"/>
</dbReference>
<evidence type="ECO:0000256" key="3">
    <source>
        <dbReference type="ARBA" id="ARBA00011952"/>
    </source>
</evidence>
<comment type="pathway">
    <text evidence="1">Carbohydrate degradation; glycolysis; D-glyceraldehyde 3-phosphate and glycerone phosphate from D-glucose: step 2/4.</text>
</comment>
<dbReference type="Proteomes" id="UP000179214">
    <property type="component" value="Unassembled WGS sequence"/>
</dbReference>
<feature type="domain" description="Glucose-6-phosphate isomerase prokaryote" evidence="7">
    <location>
        <begin position="25"/>
        <end position="176"/>
    </location>
</feature>
<sequence length="198" mass="22713">MEIDLTKLTPGVRSLDEIRMVLADQEFAKTAENTDLYFMYRGIEEKNGIRYDITVLPAKMLGQEFVKTKGHYHVGNYGEVYTALEGQAIYLLQKKTTDDEIEDAYTVTCNKGDVLVIPSNYGHITINPSTTQELKMANWISSDCKSDYSLYEKLQGACYYYVAPGTWIKNEHYKNVPPLRFEEPLKEVPQNLDFLKAK</sequence>
<dbReference type="GO" id="GO:0005737">
    <property type="term" value="C:cytoplasm"/>
    <property type="evidence" value="ECO:0007669"/>
    <property type="project" value="InterPro"/>
</dbReference>
<organism evidence="8 9">
    <name type="scientific">Candidatus Staskawiczbacteria bacterium RIFCSPHIGHO2_12_FULL_38_11</name>
    <dbReference type="NCBI Taxonomy" id="1802209"/>
    <lineage>
        <taxon>Bacteria</taxon>
        <taxon>Candidatus Staskawicziibacteriota</taxon>
    </lineage>
</organism>
<dbReference type="EMBL" id="MHOV01000010">
    <property type="protein sequence ID" value="OGZ70403.1"/>
    <property type="molecule type" value="Genomic_DNA"/>
</dbReference>
<comment type="similarity">
    <text evidence="2">Belongs to the archaeal-type GPI family.</text>
</comment>
<proteinExistence type="inferred from homology"/>
<dbReference type="EC" id="5.3.1.9" evidence="3"/>
<name>A0A1G2I6I9_9BACT</name>
<dbReference type="InterPro" id="IPR014710">
    <property type="entry name" value="RmlC-like_jellyroll"/>
</dbReference>
<protein>
    <recommendedName>
        <fullName evidence="3">glucose-6-phosphate isomerase</fullName>
        <ecNumber evidence="3">5.3.1.9</ecNumber>
    </recommendedName>
</protein>
<comment type="caution">
    <text evidence="8">The sequence shown here is derived from an EMBL/GenBank/DDBJ whole genome shotgun (WGS) entry which is preliminary data.</text>
</comment>
<dbReference type="InterPro" id="IPR011051">
    <property type="entry name" value="RmlC_Cupin_sf"/>
</dbReference>
<accession>A0A1G2I6I9</accession>